<comment type="similarity">
    <text evidence="7 10">Belongs to the HD-ZIP homeobox family. Class I subfamily.</text>
</comment>
<dbReference type="InterPro" id="IPR003106">
    <property type="entry name" value="Leu_zip_homeo"/>
</dbReference>
<keyword evidence="6 8" id="KW-0539">Nucleus</keyword>
<keyword evidence="14" id="KW-1185">Reference proteome</keyword>
<keyword evidence="5 10" id="KW-0804">Transcription</keyword>
<dbReference type="RefSeq" id="XP_021743188.1">
    <property type="nucleotide sequence ID" value="XM_021887496.1"/>
</dbReference>
<feature type="DNA-binding region" description="Homeobox" evidence="8">
    <location>
        <begin position="66"/>
        <end position="125"/>
    </location>
</feature>
<keyword evidence="11" id="KW-0175">Coiled coil</keyword>
<dbReference type="PANTHER" id="PTHR24326:SF591">
    <property type="entry name" value="HOMEOBOX-LEUCINE ZIPPER PROTEIN ATHB-51-RELATED"/>
    <property type="match status" value="1"/>
</dbReference>
<feature type="coiled-coil region" evidence="11">
    <location>
        <begin position="116"/>
        <end position="164"/>
    </location>
</feature>
<dbReference type="Pfam" id="PF00046">
    <property type="entry name" value="Homeodomain"/>
    <property type="match status" value="1"/>
</dbReference>
<dbReference type="GO" id="GO:0000976">
    <property type="term" value="F:transcription cis-regulatory region binding"/>
    <property type="evidence" value="ECO:0007669"/>
    <property type="project" value="UniProtKB-ARBA"/>
</dbReference>
<dbReference type="FunFam" id="1.10.10.60:FF:000144">
    <property type="entry name" value="homeobox-leucine zipper protein ATHB-6-like"/>
    <property type="match status" value="1"/>
</dbReference>
<dbReference type="KEGG" id="cqi:110709279"/>
<evidence type="ECO:0000256" key="5">
    <source>
        <dbReference type="ARBA" id="ARBA00023163"/>
    </source>
</evidence>
<evidence type="ECO:0000256" key="8">
    <source>
        <dbReference type="PROSITE-ProRule" id="PRU00108"/>
    </source>
</evidence>
<dbReference type="GO" id="GO:0000981">
    <property type="term" value="F:DNA-binding transcription factor activity, RNA polymerase II-specific"/>
    <property type="evidence" value="ECO:0007669"/>
    <property type="project" value="UniProtKB-UniRule"/>
</dbReference>
<evidence type="ECO:0000256" key="6">
    <source>
        <dbReference type="ARBA" id="ARBA00023242"/>
    </source>
</evidence>
<dbReference type="GeneID" id="110709279"/>
<dbReference type="InterPro" id="IPR000047">
    <property type="entry name" value="HTH_motif"/>
</dbReference>
<organism evidence="13 14">
    <name type="scientific">Chenopodium quinoa</name>
    <name type="common">Quinoa</name>
    <dbReference type="NCBI Taxonomy" id="63459"/>
    <lineage>
        <taxon>Eukaryota</taxon>
        <taxon>Viridiplantae</taxon>
        <taxon>Streptophyta</taxon>
        <taxon>Embryophyta</taxon>
        <taxon>Tracheophyta</taxon>
        <taxon>Spermatophyta</taxon>
        <taxon>Magnoliopsida</taxon>
        <taxon>eudicotyledons</taxon>
        <taxon>Gunneridae</taxon>
        <taxon>Pentapetalae</taxon>
        <taxon>Caryophyllales</taxon>
        <taxon>Chenopodiaceae</taxon>
        <taxon>Chenopodioideae</taxon>
        <taxon>Atripliceae</taxon>
        <taxon>Chenopodium</taxon>
    </lineage>
</organism>
<keyword evidence="4 8" id="KW-0371">Homeobox</keyword>
<dbReference type="GO" id="GO:0045893">
    <property type="term" value="P:positive regulation of DNA-templated transcription"/>
    <property type="evidence" value="ECO:0007669"/>
    <property type="project" value="TreeGrafter"/>
</dbReference>
<evidence type="ECO:0000256" key="9">
    <source>
        <dbReference type="RuleBase" id="RU000682"/>
    </source>
</evidence>
<dbReference type="GO" id="GO:0005634">
    <property type="term" value="C:nucleus"/>
    <property type="evidence" value="ECO:0007669"/>
    <property type="project" value="UniProtKB-SubCell"/>
</dbReference>
<dbReference type="InterPro" id="IPR009057">
    <property type="entry name" value="Homeodomain-like_sf"/>
</dbReference>
<dbReference type="Gramene" id="AUR62037903-RA">
    <property type="protein sequence ID" value="AUR62037903-RA:cds"/>
    <property type="gene ID" value="AUR62037903"/>
</dbReference>
<dbReference type="PROSITE" id="PS50071">
    <property type="entry name" value="HOMEOBOX_2"/>
    <property type="match status" value="1"/>
</dbReference>
<dbReference type="CDD" id="cd00086">
    <property type="entry name" value="homeodomain"/>
    <property type="match status" value="1"/>
</dbReference>
<comment type="subcellular location">
    <subcellularLocation>
        <location evidence="1 8 9">Nucleus</location>
    </subcellularLocation>
</comment>
<evidence type="ECO:0000256" key="11">
    <source>
        <dbReference type="SAM" id="Coils"/>
    </source>
</evidence>
<dbReference type="Pfam" id="PF02183">
    <property type="entry name" value="HALZ"/>
    <property type="match status" value="1"/>
</dbReference>
<evidence type="ECO:0000256" key="1">
    <source>
        <dbReference type="ARBA" id="ARBA00004123"/>
    </source>
</evidence>
<protein>
    <recommendedName>
        <fullName evidence="10">Homeobox-leucine zipper protein</fullName>
    </recommendedName>
    <alternativeName>
        <fullName evidence="10">HD-ZIP protein</fullName>
    </alternativeName>
    <alternativeName>
        <fullName evidence="10">Homeodomain transcription factor</fullName>
    </alternativeName>
</protein>
<comment type="function">
    <text evidence="10">Transcription factor.</text>
</comment>
<evidence type="ECO:0000259" key="12">
    <source>
        <dbReference type="PROSITE" id="PS50071"/>
    </source>
</evidence>
<feature type="domain" description="Homeobox" evidence="12">
    <location>
        <begin position="64"/>
        <end position="124"/>
    </location>
</feature>
<name>A0A803MZR3_CHEQI</name>
<dbReference type="InterPro" id="IPR001356">
    <property type="entry name" value="HD"/>
</dbReference>
<dbReference type="AlphaFoldDB" id="A0A803MZR3"/>
<dbReference type="InterPro" id="IPR045224">
    <property type="entry name" value="HDZip_class_I_plant"/>
</dbReference>
<keyword evidence="2 10" id="KW-0805">Transcription regulation</keyword>
<reference evidence="13" key="1">
    <citation type="journal article" date="2017" name="Nature">
        <title>The genome of Chenopodium quinoa.</title>
        <authorList>
            <person name="Jarvis D.E."/>
            <person name="Ho Y.S."/>
            <person name="Lightfoot D.J."/>
            <person name="Schmoeckel S.M."/>
            <person name="Li B."/>
            <person name="Borm T.J.A."/>
            <person name="Ohyanagi H."/>
            <person name="Mineta K."/>
            <person name="Michell C.T."/>
            <person name="Saber N."/>
            <person name="Kharbatia N.M."/>
            <person name="Rupper R.R."/>
            <person name="Sharp A.R."/>
            <person name="Dally N."/>
            <person name="Boughton B.A."/>
            <person name="Woo Y.H."/>
            <person name="Gao G."/>
            <person name="Schijlen E.G.W.M."/>
            <person name="Guo X."/>
            <person name="Momin A.A."/>
            <person name="Negrao S."/>
            <person name="Al-Babili S."/>
            <person name="Gehring C."/>
            <person name="Roessner U."/>
            <person name="Jung C."/>
            <person name="Murphy K."/>
            <person name="Arold S.T."/>
            <person name="Gojobori T."/>
            <person name="van der Linden C.G."/>
            <person name="van Loo E.N."/>
            <person name="Jellen E.N."/>
            <person name="Maughan P.J."/>
            <person name="Tester M."/>
        </authorList>
    </citation>
    <scope>NUCLEOTIDE SEQUENCE [LARGE SCALE GENOMIC DNA]</scope>
    <source>
        <strain evidence="13">cv. PI 614886</strain>
    </source>
</reference>
<dbReference type="InterPro" id="IPR017970">
    <property type="entry name" value="Homeobox_CS"/>
</dbReference>
<accession>A0A803MZR3</accession>
<dbReference type="Gene3D" id="1.10.10.60">
    <property type="entry name" value="Homeodomain-like"/>
    <property type="match status" value="1"/>
</dbReference>
<gene>
    <name evidence="13" type="primary">LOC110709279</name>
</gene>
<dbReference type="SMART" id="SM00389">
    <property type="entry name" value="HOX"/>
    <property type="match status" value="1"/>
</dbReference>
<reference evidence="13" key="2">
    <citation type="submission" date="2021-03" db="UniProtKB">
        <authorList>
            <consortium name="EnsemblPlants"/>
        </authorList>
    </citation>
    <scope>IDENTIFICATION</scope>
</reference>
<evidence type="ECO:0000256" key="2">
    <source>
        <dbReference type="ARBA" id="ARBA00023015"/>
    </source>
</evidence>
<dbReference type="PANTHER" id="PTHR24326">
    <property type="entry name" value="HOMEOBOX-LEUCINE ZIPPER PROTEIN"/>
    <property type="match status" value="1"/>
</dbReference>
<proteinExistence type="inferred from homology"/>
<sequence length="224" mass="26095">MDWNTKILRSTPEISSTNSLYNSCNQYDRFSGLEVMKHHGAVEMMTANVIPSNMERDMVMMSFGNQEKMKRRLTTNQLESLESSFHEERKLDPDRKMRLARELGLQPRQVAVWFQNRRARWKAKKLEHLYDALKLEFEVVTKEKQKLQEEVQKLKSMLKEQATKKQVYSSYTEASCEETVESTSAAVANQNKSIGREHNKEGHFLFNVDNYNAISSPSYWGSLA</sequence>
<dbReference type="EnsemblPlants" id="AUR62037903-RA">
    <property type="protein sequence ID" value="AUR62037903-RA:cds"/>
    <property type="gene ID" value="AUR62037903"/>
</dbReference>
<evidence type="ECO:0000313" key="14">
    <source>
        <dbReference type="Proteomes" id="UP000596660"/>
    </source>
</evidence>
<dbReference type="PRINTS" id="PR00031">
    <property type="entry name" value="HTHREPRESSR"/>
</dbReference>
<keyword evidence="3 8" id="KW-0238">DNA-binding</keyword>
<dbReference type="Proteomes" id="UP000596660">
    <property type="component" value="Unplaced"/>
</dbReference>
<evidence type="ECO:0000256" key="4">
    <source>
        <dbReference type="ARBA" id="ARBA00023155"/>
    </source>
</evidence>
<evidence type="ECO:0000256" key="7">
    <source>
        <dbReference type="ARBA" id="ARBA00025748"/>
    </source>
</evidence>
<evidence type="ECO:0000256" key="10">
    <source>
        <dbReference type="RuleBase" id="RU369038"/>
    </source>
</evidence>
<dbReference type="OMA" id="VERWAPV"/>
<dbReference type="OrthoDB" id="6159439at2759"/>
<dbReference type="SUPFAM" id="SSF46689">
    <property type="entry name" value="Homeodomain-like"/>
    <property type="match status" value="1"/>
</dbReference>
<dbReference type="PROSITE" id="PS00027">
    <property type="entry name" value="HOMEOBOX_1"/>
    <property type="match status" value="1"/>
</dbReference>
<evidence type="ECO:0000256" key="3">
    <source>
        <dbReference type="ARBA" id="ARBA00023125"/>
    </source>
</evidence>
<evidence type="ECO:0000313" key="13">
    <source>
        <dbReference type="EnsemblPlants" id="AUR62037903-RA:cds"/>
    </source>
</evidence>